<dbReference type="EMBL" id="PEOG01000056">
    <property type="protein sequence ID" value="PIM51704.1"/>
    <property type="molecule type" value="Genomic_DNA"/>
</dbReference>
<feature type="compositionally biased region" description="Low complexity" evidence="1">
    <location>
        <begin position="66"/>
        <end position="85"/>
    </location>
</feature>
<evidence type="ECO:0000256" key="1">
    <source>
        <dbReference type="SAM" id="MobiDB-lite"/>
    </source>
</evidence>
<name>A0A2G9C7V1_9BURK</name>
<accession>A0A2G9C7V1</accession>
<sequence length="102" mass="10131">MPLITAPNFDAGDDFYEALLAAHQGLDAAASAAFNARLILLMANHIGRQDVLLEALAAAGRANPVSTSTSTSPATTATTGSATSSDPVIAPTPGTASPRGPA</sequence>
<proteinExistence type="predicted"/>
<dbReference type="OrthoDB" id="6460891at2"/>
<keyword evidence="3" id="KW-1185">Reference proteome</keyword>
<gene>
    <name evidence="2" type="ORF">CS062_18625</name>
</gene>
<dbReference type="AlphaFoldDB" id="A0A2G9C7V1"/>
<dbReference type="RefSeq" id="WP_099863075.1">
    <property type="nucleotide sequence ID" value="NZ_PEOG01000056.1"/>
</dbReference>
<dbReference type="Pfam" id="PF10932">
    <property type="entry name" value="DUF2783"/>
    <property type="match status" value="1"/>
</dbReference>
<reference evidence="2 3" key="1">
    <citation type="submission" date="2017-11" db="EMBL/GenBank/DDBJ databases">
        <title>Draft genome sequence of Mitsuaria sp. HWN-4.</title>
        <authorList>
            <person name="Gundlapally S.R."/>
        </authorList>
    </citation>
    <scope>NUCLEOTIDE SEQUENCE [LARGE SCALE GENOMIC DNA]</scope>
    <source>
        <strain evidence="2 3">HWN-4</strain>
    </source>
</reference>
<protein>
    <recommendedName>
        <fullName evidence="4">DUF2783 domain-containing protein</fullName>
    </recommendedName>
</protein>
<feature type="region of interest" description="Disordered" evidence="1">
    <location>
        <begin position="62"/>
        <end position="102"/>
    </location>
</feature>
<organism evidence="2 3">
    <name type="scientific">Roseateles chitinivorans</name>
    <dbReference type="NCBI Taxonomy" id="2917965"/>
    <lineage>
        <taxon>Bacteria</taxon>
        <taxon>Pseudomonadati</taxon>
        <taxon>Pseudomonadota</taxon>
        <taxon>Betaproteobacteria</taxon>
        <taxon>Burkholderiales</taxon>
        <taxon>Sphaerotilaceae</taxon>
        <taxon>Roseateles</taxon>
    </lineage>
</organism>
<evidence type="ECO:0000313" key="3">
    <source>
        <dbReference type="Proteomes" id="UP000231501"/>
    </source>
</evidence>
<dbReference type="Proteomes" id="UP000231501">
    <property type="component" value="Unassembled WGS sequence"/>
</dbReference>
<comment type="caution">
    <text evidence="2">The sequence shown here is derived from an EMBL/GenBank/DDBJ whole genome shotgun (WGS) entry which is preliminary data.</text>
</comment>
<dbReference type="InterPro" id="IPR021233">
    <property type="entry name" value="DUF2783"/>
</dbReference>
<evidence type="ECO:0008006" key="4">
    <source>
        <dbReference type="Google" id="ProtNLM"/>
    </source>
</evidence>
<evidence type="ECO:0000313" key="2">
    <source>
        <dbReference type="EMBL" id="PIM51704.1"/>
    </source>
</evidence>